<dbReference type="InterPro" id="IPR012970">
    <property type="entry name" value="Lyase_8_alpha_N"/>
</dbReference>
<dbReference type="GO" id="GO:0030246">
    <property type="term" value="F:carbohydrate binding"/>
    <property type="evidence" value="ECO:0007669"/>
    <property type="project" value="InterPro"/>
</dbReference>
<dbReference type="Proteomes" id="UP000254461">
    <property type="component" value="Unassembled WGS sequence"/>
</dbReference>
<dbReference type="Gene3D" id="1.50.10.100">
    <property type="entry name" value="Chondroitin AC/alginate lyase"/>
    <property type="match status" value="1"/>
</dbReference>
<evidence type="ECO:0000256" key="6">
    <source>
        <dbReference type="SAM" id="SignalP"/>
    </source>
</evidence>
<dbReference type="Gene3D" id="2.60.120.260">
    <property type="entry name" value="Galactose-binding domain-like"/>
    <property type="match status" value="1"/>
</dbReference>
<dbReference type="SUPFAM" id="SSF74650">
    <property type="entry name" value="Galactose mutarotase-like"/>
    <property type="match status" value="1"/>
</dbReference>
<feature type="domain" description="Polysaccharide lyase family 8 C-terminal" evidence="8">
    <location>
        <begin position="1002"/>
        <end position="1053"/>
    </location>
</feature>
<dbReference type="Gene3D" id="2.60.40.1380">
    <property type="entry name" value="E set domains, domain 4"/>
    <property type="match status" value="1"/>
</dbReference>
<dbReference type="SUPFAM" id="SSF49785">
    <property type="entry name" value="Galactose-binding domain-like"/>
    <property type="match status" value="1"/>
</dbReference>
<proteinExistence type="inferred from homology"/>
<dbReference type="InterPro" id="IPR038970">
    <property type="entry name" value="Lyase_8"/>
</dbReference>
<feature type="region of interest" description="Disordered" evidence="5">
    <location>
        <begin position="85"/>
        <end position="109"/>
    </location>
</feature>
<dbReference type="CDD" id="cd01083">
    <property type="entry name" value="GAG_Lyase"/>
    <property type="match status" value="1"/>
</dbReference>
<dbReference type="InterPro" id="IPR008929">
    <property type="entry name" value="Chondroitin_lyas"/>
</dbReference>
<feature type="active site" evidence="4">
    <location>
        <position position="628"/>
    </location>
</feature>
<dbReference type="Gene3D" id="2.70.98.10">
    <property type="match status" value="1"/>
</dbReference>
<dbReference type="InterPro" id="IPR004103">
    <property type="entry name" value="Lyase_8_C"/>
</dbReference>
<evidence type="ECO:0000256" key="4">
    <source>
        <dbReference type="PIRSR" id="PIRSR638970-1"/>
    </source>
</evidence>
<dbReference type="InterPro" id="IPR054563">
    <property type="entry name" value="HylB-like_N"/>
</dbReference>
<evidence type="ECO:0000259" key="10">
    <source>
        <dbReference type="Pfam" id="PF21461"/>
    </source>
</evidence>
<dbReference type="SUPFAM" id="SSF48230">
    <property type="entry name" value="Chondroitin AC/alginate lyase"/>
    <property type="match status" value="1"/>
</dbReference>
<evidence type="ECO:0000259" key="9">
    <source>
        <dbReference type="Pfam" id="PF08124"/>
    </source>
</evidence>
<name>A0A380JRU8_9STRE</name>
<keyword evidence="3 12" id="KW-0456">Lyase</keyword>
<dbReference type="InterPro" id="IPR011013">
    <property type="entry name" value="Gal_mutarotase_sf_dom"/>
</dbReference>
<dbReference type="SUPFAM" id="SSF81296">
    <property type="entry name" value="E set domains"/>
    <property type="match status" value="1"/>
</dbReference>
<dbReference type="GO" id="GO:0005975">
    <property type="term" value="P:carbohydrate metabolic process"/>
    <property type="evidence" value="ECO:0007669"/>
    <property type="project" value="InterPro"/>
</dbReference>
<feature type="chain" id="PRO_5016739561" evidence="6">
    <location>
        <begin position="29"/>
        <end position="1063"/>
    </location>
</feature>
<dbReference type="RefSeq" id="WP_115251108.1">
    <property type="nucleotide sequence ID" value="NZ_UHFF01000002.1"/>
</dbReference>
<feature type="active site" evidence="4">
    <location>
        <position position="574"/>
    </location>
</feature>
<keyword evidence="2 6" id="KW-0732">Signal</keyword>
<accession>A0A380JRU8</accession>
<dbReference type="Gene3D" id="2.60.220.10">
    <property type="entry name" value="Polysaccharide lyase family 8-like, C-terminal"/>
    <property type="match status" value="1"/>
</dbReference>
<evidence type="ECO:0000259" key="8">
    <source>
        <dbReference type="Pfam" id="PF02884"/>
    </source>
</evidence>
<dbReference type="EC" id="4.2.2.1" evidence="12"/>
<dbReference type="Pfam" id="PF21461">
    <property type="entry name" value="HL_N-beta"/>
    <property type="match status" value="1"/>
</dbReference>
<evidence type="ECO:0000256" key="2">
    <source>
        <dbReference type="ARBA" id="ARBA00022729"/>
    </source>
</evidence>
<evidence type="ECO:0000259" key="11">
    <source>
        <dbReference type="Pfam" id="PF22637"/>
    </source>
</evidence>
<dbReference type="PANTHER" id="PTHR38481">
    <property type="entry name" value="HYALURONATE LYASE"/>
    <property type="match status" value="1"/>
</dbReference>
<feature type="domain" description="Hyaluronate lyase N-terminal beta-sheet" evidence="10">
    <location>
        <begin position="268"/>
        <end position="327"/>
    </location>
</feature>
<dbReference type="InterPro" id="IPR048734">
    <property type="entry name" value="HL_N-beta"/>
</dbReference>
<gene>
    <name evidence="12" type="primary">hylB</name>
    <name evidence="12" type="ORF">NCTC12092_01297</name>
</gene>
<dbReference type="GO" id="GO:0005576">
    <property type="term" value="C:extracellular region"/>
    <property type="evidence" value="ECO:0007669"/>
    <property type="project" value="InterPro"/>
</dbReference>
<dbReference type="InterPro" id="IPR014756">
    <property type="entry name" value="Ig_E-set"/>
</dbReference>
<protein>
    <submittedName>
        <fullName evidence="12">Hyaluronate lyase HylB</fullName>
        <ecNumber evidence="12">4.2.2.1</ecNumber>
    </submittedName>
</protein>
<dbReference type="InterPro" id="IPR011071">
    <property type="entry name" value="Lyase_8-like_C"/>
</dbReference>
<dbReference type="Pfam" id="PF02884">
    <property type="entry name" value="Lyase_8_C"/>
    <property type="match status" value="1"/>
</dbReference>
<dbReference type="InterPro" id="IPR003159">
    <property type="entry name" value="Lyase_8_central_dom"/>
</dbReference>
<dbReference type="PROSITE" id="PS51257">
    <property type="entry name" value="PROKAR_LIPOPROTEIN"/>
    <property type="match status" value="1"/>
</dbReference>
<feature type="domain" description="Polysaccharide lyase 8 N-terminal alpha-helical" evidence="9">
    <location>
        <begin position="342"/>
        <end position="668"/>
    </location>
</feature>
<dbReference type="PANTHER" id="PTHR38481:SF1">
    <property type="entry name" value="HYALURONATE LYASE"/>
    <property type="match status" value="1"/>
</dbReference>
<dbReference type="InterPro" id="IPR023295">
    <property type="entry name" value="Hyaluronate_lyase_beta_dom_sf"/>
</dbReference>
<evidence type="ECO:0000256" key="5">
    <source>
        <dbReference type="SAM" id="MobiDB-lite"/>
    </source>
</evidence>
<evidence type="ECO:0000259" key="7">
    <source>
        <dbReference type="Pfam" id="PF02278"/>
    </source>
</evidence>
<dbReference type="InterPro" id="IPR008979">
    <property type="entry name" value="Galactose-bd-like_sf"/>
</dbReference>
<sequence>MKQRKKLPSYVCSSIILACLLWAPTVLAEEKTAAKAIAKELQKVKKAPLKTEEASQVSSPDAQAPSLVTKESSLEDQLTLTGDNLLKNPQFDQTSPVQEHQGTSLWSKESANDWKDYKDASKSQGSPKIDASDNKLTMISDGNQRFRGCVHQTVAINPDKQYLLTFDIETKDKTGQAFARIIEEIKQGSGTAKEQRLWLSPMATGTEKKHQEKLYIPKLKVQQIKLELFYEAGHGQVVFDNLSLREAGDKPSDDIKIASHHLEEQIVLPLNKHYLMEMADYHYQIAAESSNIVRVENGLLIPLSQGKTLLEVLDQEGQRVATVPVEILAAEAPQITSLITRWCEVILGAEGFDQSDPAMVALNQKLDDSVSKNLADLIKDQSSTYLWSDLADLYQSSQMTATCRRLEEMAKQVSSLASKYYQDKELIRLIKDKLAWLTLNYYHPQKDIEGKANWWDFEIGTPRAIVNTLAFIYPYVTQEEIKRYTKGISHFVPNPRQFRSTLVNPFKAIGGNLVDMGRVKIIEALLRHDKKALQDSIAALDTLFAFQPRGSKGEGFYEDGSYIDHTNVAYTGAYGNVLIDGLSQLVPLIQQSAASLDQKKLEAMTHWIEQAFLPLMVHGELMDMNRGRSISRENASSRQAALEALRGMLRLADALPEQAKIRVKGKIKAVLAFHNQEAILESLSSYYDMKLFKELLEDTAIQASPVKSYLSLFNQMDKLAYYNAEKDFAFALSLHSNKTLNFEAMNNENTRGWYTGDGMFYLYNSDLEHYSDRFWPTVNPLKMAGTTEAEVHREDVTVAYLKKLTNDYKEKAKEKAGMSTQQSSFVGAIKAGDKTALAVMDFQNWDRTVTAKKSWTILDDQIVFLGTAITSQTHQAVSTTIDQRKENPDNNYTLFINGQETALTEEVLHRDDVTSLLLLSKDGQANIGYLFAKPTALTLSRKVQSGCWSEINTNSNNKDLISQSFITISQAHSQASDSYAYTLLPNISKADFDKVCSEARIEVLRNDSKLQLIHDKKQDLLAVVKYNQAKEVINGQLSLEKSGLYLYQKVENDFKQLSFKALS</sequence>
<evidence type="ECO:0000313" key="13">
    <source>
        <dbReference type="Proteomes" id="UP000254461"/>
    </source>
</evidence>
<dbReference type="GO" id="GO:0030340">
    <property type="term" value="F:hyaluronate lyase activity"/>
    <property type="evidence" value="ECO:0007669"/>
    <property type="project" value="UniProtKB-EC"/>
</dbReference>
<comment type="similarity">
    <text evidence="1">Belongs to the polysaccharide lyase 8 family.</text>
</comment>
<evidence type="ECO:0000256" key="3">
    <source>
        <dbReference type="ARBA" id="ARBA00023239"/>
    </source>
</evidence>
<organism evidence="12 13">
    <name type="scientific">Streptococcus equi subsp. equi</name>
    <dbReference type="NCBI Taxonomy" id="148942"/>
    <lineage>
        <taxon>Bacteria</taxon>
        <taxon>Bacillati</taxon>
        <taxon>Bacillota</taxon>
        <taxon>Bacilli</taxon>
        <taxon>Lactobacillales</taxon>
        <taxon>Streptococcaceae</taxon>
        <taxon>Streptococcus</taxon>
    </lineage>
</organism>
<feature type="domain" description="Polysaccharide lyase family 8 central" evidence="7">
    <location>
        <begin position="712"/>
        <end position="988"/>
    </location>
</feature>
<feature type="region of interest" description="Disordered" evidence="5">
    <location>
        <begin position="48"/>
        <end position="73"/>
    </location>
</feature>
<reference evidence="12 13" key="1">
    <citation type="submission" date="2018-06" db="EMBL/GenBank/DDBJ databases">
        <authorList>
            <consortium name="Pathogen Informatics"/>
            <person name="Doyle S."/>
        </authorList>
    </citation>
    <scope>NUCLEOTIDE SEQUENCE [LARGE SCALE GENOMIC DNA]</scope>
    <source>
        <strain evidence="12 13">NCTC12092</strain>
    </source>
</reference>
<dbReference type="EMBL" id="UHFF01000002">
    <property type="protein sequence ID" value="SUN47062.1"/>
    <property type="molecule type" value="Genomic_DNA"/>
</dbReference>
<feature type="domain" description="Hyaluronate lyase-like N-terminal" evidence="11">
    <location>
        <begin position="87"/>
        <end position="244"/>
    </location>
</feature>
<dbReference type="Pfam" id="PF22637">
    <property type="entry name" value="CBM_4_9_1"/>
    <property type="match status" value="1"/>
</dbReference>
<dbReference type="AlphaFoldDB" id="A0A380JRU8"/>
<feature type="compositionally biased region" description="Polar residues" evidence="5">
    <location>
        <begin position="90"/>
        <end position="109"/>
    </location>
</feature>
<evidence type="ECO:0000256" key="1">
    <source>
        <dbReference type="ARBA" id="ARBA00006699"/>
    </source>
</evidence>
<dbReference type="Pfam" id="PF08124">
    <property type="entry name" value="Lyase_8_N"/>
    <property type="match status" value="1"/>
</dbReference>
<dbReference type="SUPFAM" id="SSF49863">
    <property type="entry name" value="Hyaluronate lyase-like, C-terminal domain"/>
    <property type="match status" value="1"/>
</dbReference>
<dbReference type="InterPro" id="IPR014718">
    <property type="entry name" value="GH-type_carb-bd"/>
</dbReference>
<feature type="signal peptide" evidence="6">
    <location>
        <begin position="1"/>
        <end position="28"/>
    </location>
</feature>
<dbReference type="Pfam" id="PF02278">
    <property type="entry name" value="Lyase_8"/>
    <property type="match status" value="1"/>
</dbReference>
<evidence type="ECO:0000313" key="12">
    <source>
        <dbReference type="EMBL" id="SUN47062.1"/>
    </source>
</evidence>
<feature type="active site" evidence="4">
    <location>
        <position position="565"/>
    </location>
</feature>